<dbReference type="EMBL" id="AEPE02000005">
    <property type="protein sequence ID" value="EFZ36897.1"/>
    <property type="molecule type" value="Genomic_DNA"/>
</dbReference>
<feature type="region of interest" description="Disordered" evidence="1">
    <location>
        <begin position="392"/>
        <end position="414"/>
    </location>
</feature>
<accession>E7RRK9</accession>
<keyword evidence="4" id="KW-1185">Reference proteome</keyword>
<gene>
    <name evidence="3" type="ORF">HMPREF0663_11810</name>
</gene>
<dbReference type="RefSeq" id="WP_004369984.1">
    <property type="nucleotide sequence ID" value="NZ_GL833119.1"/>
</dbReference>
<evidence type="ECO:0008006" key="5">
    <source>
        <dbReference type="Google" id="ProtNLM"/>
    </source>
</evidence>
<keyword evidence="2" id="KW-0732">Signal</keyword>
<feature type="chain" id="PRO_5003224184" description="DUF4876 domain-containing protein" evidence="2">
    <location>
        <begin position="24"/>
        <end position="414"/>
    </location>
</feature>
<dbReference type="PROSITE" id="PS51257">
    <property type="entry name" value="PROKAR_LIPOPROTEIN"/>
    <property type="match status" value="1"/>
</dbReference>
<feature type="compositionally biased region" description="Polar residues" evidence="1">
    <location>
        <begin position="392"/>
        <end position="404"/>
    </location>
</feature>
<proteinExistence type="predicted"/>
<dbReference type="Proteomes" id="UP000005580">
    <property type="component" value="Unassembled WGS sequence"/>
</dbReference>
<evidence type="ECO:0000256" key="1">
    <source>
        <dbReference type="SAM" id="MobiDB-lite"/>
    </source>
</evidence>
<organism evidence="3 4">
    <name type="scientific">Hoylesella oralis ATCC 33269</name>
    <dbReference type="NCBI Taxonomy" id="873533"/>
    <lineage>
        <taxon>Bacteria</taxon>
        <taxon>Pseudomonadati</taxon>
        <taxon>Bacteroidota</taxon>
        <taxon>Bacteroidia</taxon>
        <taxon>Bacteroidales</taxon>
        <taxon>Prevotellaceae</taxon>
        <taxon>Hoylesella</taxon>
    </lineage>
</organism>
<feature type="signal peptide" evidence="2">
    <location>
        <begin position="1"/>
        <end position="23"/>
    </location>
</feature>
<evidence type="ECO:0000313" key="4">
    <source>
        <dbReference type="Proteomes" id="UP000005580"/>
    </source>
</evidence>
<dbReference type="HOGENOM" id="CLU_046268_1_0_10"/>
<comment type="caution">
    <text evidence="3">The sequence shown here is derived from an EMBL/GenBank/DDBJ whole genome shotgun (WGS) entry which is preliminary data.</text>
</comment>
<dbReference type="AlphaFoldDB" id="E7RRK9"/>
<dbReference type="Pfam" id="PF16215">
    <property type="entry name" value="DUF4876"/>
    <property type="match status" value="1"/>
</dbReference>
<name>E7RRK9_9BACT</name>
<evidence type="ECO:0000256" key="2">
    <source>
        <dbReference type="SAM" id="SignalP"/>
    </source>
</evidence>
<sequence length="414" mass="45717">MKSKILAFIIAFVAMNTIFIACSDDDKTEPEVSVRHALTLDLPLNVQAGTLTDAKAVFTNVNTKATYTLSNFKKAGTQFADTLTLPAGNYTVEVHGNVTYQLNGETVKSPVRAVKENVRINQAPESSAIGSTNVALSTYNAQDGFVISEIFFTGTLTPEGKQYTDDQYIKIGNNSDTVMYADGLAIAESDFLTVDKQDYTPDLMQQAMTVSALYVIPGSGKEHPVKPGEELVLAIDAKNHKEFNKNSIDLSKADFEFYDKSSDPNISDDDNPNVPNLLSWTTSSATYFSMHNRGFKAYAIARPQVDRETYTSKYVYNYKWTLTFDGETYPMDNDANFLPNTWIIDAVNLSVASDYQWGVVAATLDAGWSHCGSTDQDQSRYGKAVVRKKSGNKWTDTNNSTNDFNADAKPTLFK</sequence>
<dbReference type="STRING" id="28134.SAMN05444288_1447"/>
<reference evidence="3" key="1">
    <citation type="submission" date="2011-01" db="EMBL/GenBank/DDBJ databases">
        <authorList>
            <person name="Muzny D."/>
            <person name="Qin X."/>
            <person name="Buhay C."/>
            <person name="Dugan-Rocha S."/>
            <person name="Ding Y."/>
            <person name="Chen G."/>
            <person name="Hawes A."/>
            <person name="Holder M."/>
            <person name="Jhangiani S."/>
            <person name="Johnson A."/>
            <person name="Khan Z."/>
            <person name="Li Z."/>
            <person name="Liu W."/>
            <person name="Liu X."/>
            <person name="Perez L."/>
            <person name="Shen H."/>
            <person name="Wang Q."/>
            <person name="Watt J."/>
            <person name="Xi L."/>
            <person name="Xin Y."/>
            <person name="Zhou J."/>
            <person name="Deng J."/>
            <person name="Jiang H."/>
            <person name="Liu Y."/>
            <person name="Qu J."/>
            <person name="Song X.-Z."/>
            <person name="Zhang L."/>
            <person name="Villasana D."/>
            <person name="Johnson A."/>
            <person name="Liu J."/>
            <person name="Liyanage D."/>
            <person name="Lorensuhewa L."/>
            <person name="Robinson T."/>
            <person name="Song A."/>
            <person name="Song B.-B."/>
            <person name="Dinh H."/>
            <person name="Thornton R."/>
            <person name="Coyle M."/>
            <person name="Francisco L."/>
            <person name="Jackson L."/>
            <person name="Javaid M."/>
            <person name="Korchina V."/>
            <person name="Kovar C."/>
            <person name="Mata R."/>
            <person name="Mathew T."/>
            <person name="Ngo R."/>
            <person name="Nguyen L."/>
            <person name="Nguyen N."/>
            <person name="Okwuonu G."/>
            <person name="Ongeri F."/>
            <person name="Pham C."/>
            <person name="Simmons D."/>
            <person name="Wilczek-Boney K."/>
            <person name="Hale W."/>
            <person name="Jakkamsetti A."/>
            <person name="Pham P."/>
            <person name="Ruth R."/>
            <person name="San Lucas F."/>
            <person name="Warren J."/>
            <person name="Zhang J."/>
            <person name="Zhao Z."/>
            <person name="Zhou C."/>
            <person name="Zhu D."/>
            <person name="Lee S."/>
            <person name="Bess C."/>
            <person name="Blankenburg K."/>
            <person name="Forbes L."/>
            <person name="Fu Q."/>
            <person name="Gubbala S."/>
            <person name="Hirani K."/>
            <person name="Jayaseelan J.C."/>
            <person name="Lara F."/>
            <person name="Munidasa M."/>
            <person name="Palculict T."/>
            <person name="Patil S."/>
            <person name="Pu L.-L."/>
            <person name="Saada N."/>
            <person name="Tang L."/>
            <person name="Weissenberger G."/>
            <person name="Zhu Y."/>
            <person name="Hemphill L."/>
            <person name="Shang Y."/>
            <person name="Youmans B."/>
            <person name="Ayvaz T."/>
            <person name="Ross M."/>
            <person name="Santibanez J."/>
            <person name="Aqrawi P."/>
            <person name="Gross S."/>
            <person name="Joshi V."/>
            <person name="Fowler G."/>
            <person name="Nazareth L."/>
            <person name="Reid J."/>
            <person name="Worley K."/>
            <person name="Petrosino J."/>
            <person name="Highlander S."/>
            <person name="Gibbs R."/>
        </authorList>
    </citation>
    <scope>NUCLEOTIDE SEQUENCE [LARGE SCALE GENOMIC DNA]</scope>
    <source>
        <strain evidence="3">ATCC 33269</strain>
    </source>
</reference>
<evidence type="ECO:0000313" key="3">
    <source>
        <dbReference type="EMBL" id="EFZ36897.1"/>
    </source>
</evidence>
<dbReference type="eggNOG" id="ENOG502Z9BC">
    <property type="taxonomic scope" value="Bacteria"/>
</dbReference>
<dbReference type="InterPro" id="IPR032627">
    <property type="entry name" value="DUF4876"/>
</dbReference>
<protein>
    <recommendedName>
        <fullName evidence="5">DUF4876 domain-containing protein</fullName>
    </recommendedName>
</protein>